<protein>
    <submittedName>
        <fullName evidence="1">Uncharacterized protein</fullName>
    </submittedName>
</protein>
<accession>K0QYT4</accession>
<dbReference type="EMBL" id="AGNL01050240">
    <property type="protein sequence ID" value="EJK44050.1"/>
    <property type="molecule type" value="Genomic_DNA"/>
</dbReference>
<dbReference type="AlphaFoldDB" id="K0QYT4"/>
<organism evidence="1 2">
    <name type="scientific">Thalassiosira oceanica</name>
    <name type="common">Marine diatom</name>
    <dbReference type="NCBI Taxonomy" id="159749"/>
    <lineage>
        <taxon>Eukaryota</taxon>
        <taxon>Sar</taxon>
        <taxon>Stramenopiles</taxon>
        <taxon>Ochrophyta</taxon>
        <taxon>Bacillariophyta</taxon>
        <taxon>Coscinodiscophyceae</taxon>
        <taxon>Thalassiosirophycidae</taxon>
        <taxon>Thalassiosirales</taxon>
        <taxon>Thalassiosiraceae</taxon>
        <taxon>Thalassiosira</taxon>
    </lineage>
</organism>
<dbReference type="Proteomes" id="UP000266841">
    <property type="component" value="Unassembled WGS sequence"/>
</dbReference>
<proteinExistence type="predicted"/>
<gene>
    <name evidence="1" type="ORF">THAOC_37445</name>
</gene>
<evidence type="ECO:0000313" key="2">
    <source>
        <dbReference type="Proteomes" id="UP000266841"/>
    </source>
</evidence>
<reference evidence="1 2" key="1">
    <citation type="journal article" date="2012" name="Genome Biol.">
        <title>Genome and low-iron response of an oceanic diatom adapted to chronic iron limitation.</title>
        <authorList>
            <person name="Lommer M."/>
            <person name="Specht M."/>
            <person name="Roy A.S."/>
            <person name="Kraemer L."/>
            <person name="Andreson R."/>
            <person name="Gutowska M.A."/>
            <person name="Wolf J."/>
            <person name="Bergner S.V."/>
            <person name="Schilhabel M.B."/>
            <person name="Klostermeier U.C."/>
            <person name="Beiko R.G."/>
            <person name="Rosenstiel P."/>
            <person name="Hippler M."/>
            <person name="Laroche J."/>
        </authorList>
    </citation>
    <scope>NUCLEOTIDE SEQUENCE [LARGE SCALE GENOMIC DNA]</scope>
    <source>
        <strain evidence="1 2">CCMP1005</strain>
    </source>
</reference>
<keyword evidence="2" id="KW-1185">Reference proteome</keyword>
<sequence>YVVSPANDDEMKNVVREANAWCQQAMVVESVARSAMEQISELFLIVLFCEFKTPPEPGQLDLVAVDAEDVDSLGRGRGRLGWWQRTMTEDVDGLVAGDHIHA</sequence>
<feature type="non-terminal residue" evidence="1">
    <location>
        <position position="1"/>
    </location>
</feature>
<evidence type="ECO:0000313" key="1">
    <source>
        <dbReference type="EMBL" id="EJK44050.1"/>
    </source>
</evidence>
<comment type="caution">
    <text evidence="1">The sequence shown here is derived from an EMBL/GenBank/DDBJ whole genome shotgun (WGS) entry which is preliminary data.</text>
</comment>
<name>K0QYT4_THAOC</name>